<organism evidence="9 10">
    <name type="scientific">Ladona fulva</name>
    <name type="common">Scarce chaser dragonfly</name>
    <name type="synonym">Libellula fulva</name>
    <dbReference type="NCBI Taxonomy" id="123851"/>
    <lineage>
        <taxon>Eukaryota</taxon>
        <taxon>Metazoa</taxon>
        <taxon>Ecdysozoa</taxon>
        <taxon>Arthropoda</taxon>
        <taxon>Hexapoda</taxon>
        <taxon>Insecta</taxon>
        <taxon>Pterygota</taxon>
        <taxon>Palaeoptera</taxon>
        <taxon>Odonata</taxon>
        <taxon>Epiprocta</taxon>
        <taxon>Anisoptera</taxon>
        <taxon>Libelluloidea</taxon>
        <taxon>Libellulidae</taxon>
        <taxon>Ladona</taxon>
    </lineage>
</organism>
<evidence type="ECO:0000256" key="4">
    <source>
        <dbReference type="ARBA" id="ARBA00023136"/>
    </source>
</evidence>
<dbReference type="PANTHER" id="PTHR46314:SF2">
    <property type="entry name" value="SOLUTE CARRIER FAMILY 25 MEMBER 44"/>
    <property type="match status" value="1"/>
</dbReference>
<comment type="subcellular location">
    <subcellularLocation>
        <location evidence="1">Membrane</location>
        <topology evidence="1">Multi-pass membrane protein</topology>
    </subcellularLocation>
</comment>
<dbReference type="Gene3D" id="1.50.40.10">
    <property type="entry name" value="Mitochondrial carrier domain"/>
    <property type="match status" value="2"/>
</dbReference>
<feature type="compositionally biased region" description="Low complexity" evidence="7">
    <location>
        <begin position="206"/>
        <end position="221"/>
    </location>
</feature>
<evidence type="ECO:0000256" key="6">
    <source>
        <dbReference type="RuleBase" id="RU000488"/>
    </source>
</evidence>
<evidence type="ECO:0000313" key="9">
    <source>
        <dbReference type="EMBL" id="KAG8224743.1"/>
    </source>
</evidence>
<gene>
    <name evidence="9" type="ORF">J437_LFUL005312</name>
</gene>
<dbReference type="Pfam" id="PF00153">
    <property type="entry name" value="Mito_carr"/>
    <property type="match status" value="2"/>
</dbReference>
<feature type="compositionally biased region" description="Polar residues" evidence="7">
    <location>
        <begin position="184"/>
        <end position="205"/>
    </location>
</feature>
<reference evidence="9" key="2">
    <citation type="submission" date="2017-10" db="EMBL/GenBank/DDBJ databases">
        <title>Ladona fulva Genome sequencing and assembly.</title>
        <authorList>
            <person name="Murali S."/>
            <person name="Richards S."/>
            <person name="Bandaranaike D."/>
            <person name="Bellair M."/>
            <person name="Blankenburg K."/>
            <person name="Chao H."/>
            <person name="Dinh H."/>
            <person name="Doddapaneni H."/>
            <person name="Dugan-Rocha S."/>
            <person name="Elkadiri S."/>
            <person name="Gnanaolivu R."/>
            <person name="Hernandez B."/>
            <person name="Skinner E."/>
            <person name="Javaid M."/>
            <person name="Lee S."/>
            <person name="Li M."/>
            <person name="Ming W."/>
            <person name="Munidasa M."/>
            <person name="Muniz J."/>
            <person name="Nguyen L."/>
            <person name="Hughes D."/>
            <person name="Osuji N."/>
            <person name="Pu L.-L."/>
            <person name="Puazo M."/>
            <person name="Qu C."/>
            <person name="Quiroz J."/>
            <person name="Raj R."/>
            <person name="Weissenberger G."/>
            <person name="Xin Y."/>
            <person name="Zou X."/>
            <person name="Han Y."/>
            <person name="Worley K."/>
            <person name="Muzny D."/>
            <person name="Gibbs R."/>
        </authorList>
    </citation>
    <scope>NUCLEOTIDE SEQUENCE</scope>
    <source>
        <strain evidence="9">Sampled in the wild</strain>
    </source>
</reference>
<evidence type="ECO:0000313" key="10">
    <source>
        <dbReference type="Proteomes" id="UP000792457"/>
    </source>
</evidence>
<dbReference type="GO" id="GO:0016020">
    <property type="term" value="C:membrane"/>
    <property type="evidence" value="ECO:0007669"/>
    <property type="project" value="UniProtKB-SubCell"/>
</dbReference>
<keyword evidence="4 5" id="KW-0472">Membrane</keyword>
<dbReference type="PROSITE" id="PS50920">
    <property type="entry name" value="SOLCAR"/>
    <property type="match status" value="2"/>
</dbReference>
<feature type="transmembrane region" description="Helical" evidence="8">
    <location>
        <begin position="110"/>
        <end position="130"/>
    </location>
</feature>
<keyword evidence="3 5" id="KW-0812">Transmembrane</keyword>
<dbReference type="PANTHER" id="PTHR46314">
    <property type="entry name" value="SOLUTE CARRIER FAMILY 25 MEMBER 44"/>
    <property type="match status" value="1"/>
</dbReference>
<feature type="repeat" description="Solcar" evidence="5">
    <location>
        <begin position="271"/>
        <end position="359"/>
    </location>
</feature>
<dbReference type="GO" id="GO:0015658">
    <property type="term" value="F:branched-chain amino acid transmembrane transporter activity"/>
    <property type="evidence" value="ECO:0007669"/>
    <property type="project" value="InterPro"/>
</dbReference>
<dbReference type="AlphaFoldDB" id="A0A8K0K2G4"/>
<keyword evidence="8" id="KW-1133">Transmembrane helix</keyword>
<dbReference type="SUPFAM" id="SSF103506">
    <property type="entry name" value="Mitochondrial carrier"/>
    <property type="match status" value="2"/>
</dbReference>
<accession>A0A8K0K2G4</accession>
<dbReference type="GO" id="GO:0005739">
    <property type="term" value="C:mitochondrion"/>
    <property type="evidence" value="ECO:0007669"/>
    <property type="project" value="InterPro"/>
</dbReference>
<sequence>MQKSSIMKGSGKDEDSTVAATAATMLVLGQPPPTAPHNNKQLLTIEWSMMDKSRFIPLSMLSSFTVRCLLYPLTLVKTRLQIQKRNEGSEEYRGLIDACRKIKKEEGVKGLYRGFWVGAFQIVSGVGYIATYESVRHALTMGGIQDSQIKALAGGGCASLVGQTIVVPSDVVSQHLMMLRSKKSTQSSPQSNFRASSAGNQKNSFSTFSRTNGKSSSSSVTDSHESRLANKSHIASADASRVNQNLNSVCSDGSRDVSLKTSSAGHGSNFSTGTVEGNGGGRGSANSCCGMHAGHAEKNGALFFQTQGKTRFQITADIVRQIYERDGLKGFYRGYGASLCTYVPNSALWWSFYHFYQDKLSAVLPPWVSHLFIQCISGSLGGFTTTIITNPIDIVRARLQVSL</sequence>
<keyword evidence="6" id="KW-0813">Transport</keyword>
<comment type="similarity">
    <text evidence="2 6">Belongs to the mitochondrial carrier (TC 2.A.29) family.</text>
</comment>
<evidence type="ECO:0000256" key="1">
    <source>
        <dbReference type="ARBA" id="ARBA00004141"/>
    </source>
</evidence>
<dbReference type="EMBL" id="KZ308211">
    <property type="protein sequence ID" value="KAG8224743.1"/>
    <property type="molecule type" value="Genomic_DNA"/>
</dbReference>
<name>A0A8K0K2G4_LADFU</name>
<dbReference type="GO" id="GO:0009083">
    <property type="term" value="P:branched-chain amino acid catabolic process"/>
    <property type="evidence" value="ECO:0007669"/>
    <property type="project" value="InterPro"/>
</dbReference>
<reference evidence="9" key="1">
    <citation type="submission" date="2013-04" db="EMBL/GenBank/DDBJ databases">
        <authorList>
            <person name="Qu J."/>
            <person name="Murali S.C."/>
            <person name="Bandaranaike D."/>
            <person name="Bellair M."/>
            <person name="Blankenburg K."/>
            <person name="Chao H."/>
            <person name="Dinh H."/>
            <person name="Doddapaneni H."/>
            <person name="Downs B."/>
            <person name="Dugan-Rocha S."/>
            <person name="Elkadiri S."/>
            <person name="Gnanaolivu R.D."/>
            <person name="Hernandez B."/>
            <person name="Javaid M."/>
            <person name="Jayaseelan J.C."/>
            <person name="Lee S."/>
            <person name="Li M."/>
            <person name="Ming W."/>
            <person name="Munidasa M."/>
            <person name="Muniz J."/>
            <person name="Nguyen L."/>
            <person name="Ongeri F."/>
            <person name="Osuji N."/>
            <person name="Pu L.-L."/>
            <person name="Puazo M."/>
            <person name="Qu C."/>
            <person name="Quiroz J."/>
            <person name="Raj R."/>
            <person name="Weissenberger G."/>
            <person name="Xin Y."/>
            <person name="Zou X."/>
            <person name="Han Y."/>
            <person name="Richards S."/>
            <person name="Worley K."/>
            <person name="Muzny D."/>
            <person name="Gibbs R."/>
        </authorList>
    </citation>
    <scope>NUCLEOTIDE SEQUENCE</scope>
    <source>
        <strain evidence="9">Sampled in the wild</strain>
    </source>
</reference>
<feature type="repeat" description="Solcar" evidence="5">
    <location>
        <begin position="54"/>
        <end position="138"/>
    </location>
</feature>
<feature type="region of interest" description="Disordered" evidence="7">
    <location>
        <begin position="180"/>
        <end position="236"/>
    </location>
</feature>
<dbReference type="InterPro" id="IPR018108">
    <property type="entry name" value="MCP_transmembrane"/>
</dbReference>
<proteinExistence type="inferred from homology"/>
<dbReference type="InterPro" id="IPR023395">
    <property type="entry name" value="MCP_dom_sf"/>
</dbReference>
<dbReference type="InterPro" id="IPR042164">
    <property type="entry name" value="SLC25A44"/>
</dbReference>
<evidence type="ECO:0000256" key="2">
    <source>
        <dbReference type="ARBA" id="ARBA00006375"/>
    </source>
</evidence>
<keyword evidence="10" id="KW-1185">Reference proteome</keyword>
<evidence type="ECO:0000256" key="5">
    <source>
        <dbReference type="PROSITE-ProRule" id="PRU00282"/>
    </source>
</evidence>
<evidence type="ECO:0000256" key="8">
    <source>
        <dbReference type="SAM" id="Phobius"/>
    </source>
</evidence>
<dbReference type="OrthoDB" id="250329at2759"/>
<dbReference type="Proteomes" id="UP000792457">
    <property type="component" value="Unassembled WGS sequence"/>
</dbReference>
<evidence type="ECO:0000256" key="7">
    <source>
        <dbReference type="SAM" id="MobiDB-lite"/>
    </source>
</evidence>
<comment type="caution">
    <text evidence="9">The sequence shown here is derived from an EMBL/GenBank/DDBJ whole genome shotgun (WGS) entry which is preliminary data.</text>
</comment>
<evidence type="ECO:0000256" key="3">
    <source>
        <dbReference type="ARBA" id="ARBA00022692"/>
    </source>
</evidence>
<protein>
    <submittedName>
        <fullName evidence="9">Uncharacterized protein</fullName>
    </submittedName>
</protein>